<sequence>MDPQTPDHKGPRPGWFALLLVWLLASLANASPLQNYRPLEQYLQSHPEQLPLMEAFAARVRAEPVPLQARQQQPVRIAMIYPAIQTSDYWRRSVAALERRLDALRIDYRLLLQYSSPTDSAELLAGQLREALDWQPDYLVFTLDALPHRHMIERLLLRQRPRLILQNITTPLQDWSANPPFLYVGFDHRIGTRLLAREMLLQAGPGARYSTLYFSHGYISQMRGGTFVAMAGAVPGTRALGATTPTASRHAHVRPRCASWTCPRRPTCCSQAPPISPWAPSQRCASATASMT</sequence>
<dbReference type="RefSeq" id="WP_379910715.1">
    <property type="nucleotide sequence ID" value="NZ_JBHSWE010000001.1"/>
</dbReference>
<dbReference type="Proteomes" id="UP001596422">
    <property type="component" value="Unassembled WGS sequence"/>
</dbReference>
<accession>A0ABW2A468</accession>
<proteinExistence type="predicted"/>
<dbReference type="InterPro" id="IPR028082">
    <property type="entry name" value="Peripla_BP_I"/>
</dbReference>
<comment type="caution">
    <text evidence="1">The sequence shown here is derived from an EMBL/GenBank/DDBJ whole genome shotgun (WGS) entry which is preliminary data.</text>
</comment>
<reference evidence="2" key="1">
    <citation type="journal article" date="2019" name="Int. J. Syst. Evol. Microbiol.">
        <title>The Global Catalogue of Microorganisms (GCM) 10K type strain sequencing project: providing services to taxonomists for standard genome sequencing and annotation.</title>
        <authorList>
            <consortium name="The Broad Institute Genomics Platform"/>
            <consortium name="The Broad Institute Genome Sequencing Center for Infectious Disease"/>
            <person name="Wu L."/>
            <person name="Ma J."/>
        </authorList>
    </citation>
    <scope>NUCLEOTIDE SEQUENCE [LARGE SCALE GENOMIC DNA]</scope>
    <source>
        <strain evidence="2">NBRC 111756</strain>
    </source>
</reference>
<keyword evidence="2" id="KW-1185">Reference proteome</keyword>
<protein>
    <recommendedName>
        <fullName evidence="3">Periplasmic binding protein domain-containing protein</fullName>
    </recommendedName>
</protein>
<evidence type="ECO:0008006" key="3">
    <source>
        <dbReference type="Google" id="ProtNLM"/>
    </source>
</evidence>
<gene>
    <name evidence="1" type="ORF">ACFQDL_20995</name>
</gene>
<dbReference type="Gene3D" id="3.40.50.2300">
    <property type="match status" value="1"/>
</dbReference>
<evidence type="ECO:0000313" key="2">
    <source>
        <dbReference type="Proteomes" id="UP001596422"/>
    </source>
</evidence>
<organism evidence="1 2">
    <name type="scientific">Marinobacterium aestuariivivens</name>
    <dbReference type="NCBI Taxonomy" id="1698799"/>
    <lineage>
        <taxon>Bacteria</taxon>
        <taxon>Pseudomonadati</taxon>
        <taxon>Pseudomonadota</taxon>
        <taxon>Gammaproteobacteria</taxon>
        <taxon>Oceanospirillales</taxon>
        <taxon>Oceanospirillaceae</taxon>
        <taxon>Marinobacterium</taxon>
    </lineage>
</organism>
<name>A0ABW2A468_9GAMM</name>
<evidence type="ECO:0000313" key="1">
    <source>
        <dbReference type="EMBL" id="MFC6672268.1"/>
    </source>
</evidence>
<dbReference type="EMBL" id="JBHSWE010000001">
    <property type="protein sequence ID" value="MFC6672268.1"/>
    <property type="molecule type" value="Genomic_DNA"/>
</dbReference>
<dbReference type="SUPFAM" id="SSF53822">
    <property type="entry name" value="Periplasmic binding protein-like I"/>
    <property type="match status" value="1"/>
</dbReference>